<comment type="caution">
    <text evidence="3">The sequence shown here is derived from an EMBL/GenBank/DDBJ whole genome shotgun (WGS) entry which is preliminary data.</text>
</comment>
<accession>A0ABW1J9M8</accession>
<name>A0ABW1J9M8_9ACTN</name>
<evidence type="ECO:0000256" key="2">
    <source>
        <dbReference type="SAM" id="Phobius"/>
    </source>
</evidence>
<feature type="region of interest" description="Disordered" evidence="1">
    <location>
        <begin position="114"/>
        <end position="151"/>
    </location>
</feature>
<dbReference type="EMBL" id="JBHSRD010000002">
    <property type="protein sequence ID" value="MFC6005640.1"/>
    <property type="molecule type" value="Genomic_DNA"/>
</dbReference>
<keyword evidence="2" id="KW-0472">Membrane</keyword>
<gene>
    <name evidence="3" type="ORF">ACFQDO_00715</name>
</gene>
<dbReference type="Pfam" id="PF14110">
    <property type="entry name" value="DUF4282"/>
    <property type="match status" value="1"/>
</dbReference>
<dbReference type="Proteomes" id="UP001596189">
    <property type="component" value="Unassembled WGS sequence"/>
</dbReference>
<feature type="transmembrane region" description="Helical" evidence="2">
    <location>
        <begin position="60"/>
        <end position="82"/>
    </location>
</feature>
<feature type="compositionally biased region" description="Pro residues" evidence="1">
    <location>
        <begin position="138"/>
        <end position="151"/>
    </location>
</feature>
<keyword evidence="2" id="KW-0812">Transmembrane</keyword>
<feature type="transmembrane region" description="Helical" evidence="2">
    <location>
        <begin position="32"/>
        <end position="54"/>
    </location>
</feature>
<evidence type="ECO:0000256" key="1">
    <source>
        <dbReference type="SAM" id="MobiDB-lite"/>
    </source>
</evidence>
<keyword evidence="2" id="KW-1133">Transmembrane helix</keyword>
<proteinExistence type="predicted"/>
<feature type="compositionally biased region" description="Low complexity" evidence="1">
    <location>
        <begin position="122"/>
        <end position="137"/>
    </location>
</feature>
<evidence type="ECO:0000313" key="3">
    <source>
        <dbReference type="EMBL" id="MFC6005640.1"/>
    </source>
</evidence>
<organism evidence="3 4">
    <name type="scientific">Angustibacter luteus</name>
    <dbReference type="NCBI Taxonomy" id="658456"/>
    <lineage>
        <taxon>Bacteria</taxon>
        <taxon>Bacillati</taxon>
        <taxon>Actinomycetota</taxon>
        <taxon>Actinomycetes</taxon>
        <taxon>Kineosporiales</taxon>
        <taxon>Kineosporiaceae</taxon>
    </lineage>
</organism>
<dbReference type="InterPro" id="IPR025557">
    <property type="entry name" value="DUF4282"/>
</dbReference>
<protein>
    <submittedName>
        <fullName evidence="3">DUF4282 domain-containing protein</fullName>
    </submittedName>
</protein>
<keyword evidence="4" id="KW-1185">Reference proteome</keyword>
<reference evidence="4" key="1">
    <citation type="journal article" date="2019" name="Int. J. Syst. Evol. Microbiol.">
        <title>The Global Catalogue of Microorganisms (GCM) 10K type strain sequencing project: providing services to taxonomists for standard genome sequencing and annotation.</title>
        <authorList>
            <consortium name="The Broad Institute Genomics Platform"/>
            <consortium name="The Broad Institute Genome Sequencing Center for Infectious Disease"/>
            <person name="Wu L."/>
            <person name="Ma J."/>
        </authorList>
    </citation>
    <scope>NUCLEOTIDE SEQUENCE [LARGE SCALE GENOMIC DNA]</scope>
    <source>
        <strain evidence="4">KACC 14249</strain>
    </source>
</reference>
<sequence>MTTQSNLQAKGFLATLFDFSFTSFLTLRFLKVIYTVLVVLVLLGGLSIFIAFASRGVGGFIAGLVLAPLLALVYLVIARISLEVVALFFRIGENTSVMARAALADGVVAPASPYGQPPVAPPTSSTEPTSPITSTEPTEPPFPPSTTDPLG</sequence>
<evidence type="ECO:0000313" key="4">
    <source>
        <dbReference type="Proteomes" id="UP001596189"/>
    </source>
</evidence>
<dbReference type="RefSeq" id="WP_345716523.1">
    <property type="nucleotide sequence ID" value="NZ_BAABFP010000005.1"/>
</dbReference>